<proteinExistence type="predicted"/>
<reference evidence="3" key="2">
    <citation type="submission" date="2015-09" db="EMBL/GenBank/DDBJ databases">
        <title>Draft genome sequence of a multidrug-resistant Chryseobacterium indologenes isolate from Malaysia.</title>
        <authorList>
            <person name="Yu C.Y."/>
            <person name="Ang G.Y."/>
            <person name="Chan K.-G."/>
        </authorList>
    </citation>
    <scope>NUCLEOTIDE SEQUENCE [LARGE SCALE GENOMIC DNA]</scope>
    <source>
        <strain evidence="3">CI_885</strain>
    </source>
</reference>
<comment type="caution">
    <text evidence="2">The sequence shown here is derived from an EMBL/GenBank/DDBJ whole genome shotgun (WGS) entry which is preliminary data.</text>
</comment>
<feature type="signal peptide" evidence="1">
    <location>
        <begin position="1"/>
        <end position="18"/>
    </location>
</feature>
<evidence type="ECO:0000313" key="3">
    <source>
        <dbReference type="Proteomes" id="UP000037953"/>
    </source>
</evidence>
<feature type="chain" id="PRO_5005865249" evidence="1">
    <location>
        <begin position="19"/>
        <end position="262"/>
    </location>
</feature>
<evidence type="ECO:0000313" key="2">
    <source>
        <dbReference type="EMBL" id="KPE51890.1"/>
    </source>
</evidence>
<organism evidence="2 3">
    <name type="scientific">Chryseobacterium indologenes</name>
    <name type="common">Flavobacterium indologenes</name>
    <dbReference type="NCBI Taxonomy" id="253"/>
    <lineage>
        <taxon>Bacteria</taxon>
        <taxon>Pseudomonadati</taxon>
        <taxon>Bacteroidota</taxon>
        <taxon>Flavobacteriia</taxon>
        <taxon>Flavobacteriales</taxon>
        <taxon>Weeksellaceae</taxon>
        <taxon>Chryseobacterium group</taxon>
        <taxon>Chryseobacterium</taxon>
    </lineage>
</organism>
<evidence type="ECO:0000256" key="1">
    <source>
        <dbReference type="SAM" id="SignalP"/>
    </source>
</evidence>
<dbReference type="RefSeq" id="WP_062697534.1">
    <property type="nucleotide sequence ID" value="NZ_LJOD01000003.1"/>
</dbReference>
<sequence>MKKILTLFFFIFSVSVFSQEYLNKTEEFDLKLFKYLDSLTVENKISVDDYLKFSKPFSKWDMRPIKYEKIWTLDSIRTSSEIPNFFWGGFSQRYKFTEKETSEKPNQFLKQGQIDENPNVFFLNQNINQFKTLASLVSNSKNLIFLNQISLQRVDNIFKENNIYWSYLIPAKSPFPISTQIKIEKSYKFNPLQKQILEKMKEINIYSIIKTEKGIFFLLDGFTDNSYGYYFSSTKTMENDNHLFEIMISKNINNDFFYYIAN</sequence>
<dbReference type="EMBL" id="LJOD01000003">
    <property type="protein sequence ID" value="KPE51890.1"/>
    <property type="molecule type" value="Genomic_DNA"/>
</dbReference>
<dbReference type="Proteomes" id="UP000037953">
    <property type="component" value="Unassembled WGS sequence"/>
</dbReference>
<dbReference type="OrthoDB" id="1338606at2"/>
<name>A0A0N0ZW89_CHRID</name>
<reference evidence="2 3" key="1">
    <citation type="journal article" date="2015" name="Genom Data">
        <title>Draft genome sequence of a multidrug-resistant Chryseobacterium indologenes isolate from Malaysia.</title>
        <authorList>
            <person name="Yu C.Y."/>
            <person name="Ang G.Y."/>
            <person name="Cheng H.J."/>
            <person name="Cheong Y.M."/>
            <person name="Yin W.F."/>
            <person name="Chan K.G."/>
        </authorList>
    </citation>
    <scope>NUCLEOTIDE SEQUENCE [LARGE SCALE GENOMIC DNA]</scope>
    <source>
        <strain evidence="2 3">CI_885</strain>
    </source>
</reference>
<dbReference type="PATRIC" id="fig|253.9.peg.2993"/>
<gene>
    <name evidence="2" type="ORF">AOB46_06590</name>
</gene>
<dbReference type="AlphaFoldDB" id="A0A0N0ZW89"/>
<protein>
    <submittedName>
        <fullName evidence="2">Uncharacterized protein</fullName>
    </submittedName>
</protein>
<keyword evidence="1" id="KW-0732">Signal</keyword>
<accession>A0A0N0ZW89</accession>